<dbReference type="Pfam" id="PF00293">
    <property type="entry name" value="NUDIX"/>
    <property type="match status" value="1"/>
</dbReference>
<gene>
    <name evidence="6" type="ORF">Pla175_43290</name>
</gene>
<sequence>MTAKPLWMFSQAGALAYVCDGDDVRVVLITSRITGKWIFPKGVIDPAETPESTACIEAREEAGVLGDVQGASLGFFEVEKWGGIARVEVFPLLVDEILVDWDERSSRSRAVVPVEVAKKLVDPELALMLEALLTAIADGVLPTQ</sequence>
<keyword evidence="3" id="KW-0378">Hydrolase</keyword>
<protein>
    <submittedName>
        <fullName evidence="6">NUDIX domain protein</fullName>
    </submittedName>
</protein>
<keyword evidence="4" id="KW-0460">Magnesium</keyword>
<organism evidence="6 7">
    <name type="scientific">Pirellulimonas nuda</name>
    <dbReference type="NCBI Taxonomy" id="2528009"/>
    <lineage>
        <taxon>Bacteria</taxon>
        <taxon>Pseudomonadati</taxon>
        <taxon>Planctomycetota</taxon>
        <taxon>Planctomycetia</taxon>
        <taxon>Pirellulales</taxon>
        <taxon>Lacipirellulaceae</taxon>
        <taxon>Pirellulimonas</taxon>
    </lineage>
</organism>
<name>A0A518DHG6_9BACT</name>
<dbReference type="GO" id="GO:0005737">
    <property type="term" value="C:cytoplasm"/>
    <property type="evidence" value="ECO:0007669"/>
    <property type="project" value="TreeGrafter"/>
</dbReference>
<keyword evidence="7" id="KW-1185">Reference proteome</keyword>
<dbReference type="Proteomes" id="UP000317429">
    <property type="component" value="Chromosome"/>
</dbReference>
<dbReference type="InterPro" id="IPR015797">
    <property type="entry name" value="NUDIX_hydrolase-like_dom_sf"/>
</dbReference>
<dbReference type="EMBL" id="CP036291">
    <property type="protein sequence ID" value="QDU90916.1"/>
    <property type="molecule type" value="Genomic_DNA"/>
</dbReference>
<evidence type="ECO:0000256" key="3">
    <source>
        <dbReference type="ARBA" id="ARBA00022801"/>
    </source>
</evidence>
<evidence type="ECO:0000256" key="4">
    <source>
        <dbReference type="ARBA" id="ARBA00022842"/>
    </source>
</evidence>
<proteinExistence type="predicted"/>
<dbReference type="AlphaFoldDB" id="A0A518DHG6"/>
<dbReference type="Gene3D" id="3.90.79.10">
    <property type="entry name" value="Nucleoside Triphosphate Pyrophosphohydrolase"/>
    <property type="match status" value="1"/>
</dbReference>
<evidence type="ECO:0000256" key="2">
    <source>
        <dbReference type="ARBA" id="ARBA00022723"/>
    </source>
</evidence>
<dbReference type="OrthoDB" id="276477at2"/>
<reference evidence="6 7" key="1">
    <citation type="submission" date="2019-02" db="EMBL/GenBank/DDBJ databases">
        <title>Deep-cultivation of Planctomycetes and their phenomic and genomic characterization uncovers novel biology.</title>
        <authorList>
            <person name="Wiegand S."/>
            <person name="Jogler M."/>
            <person name="Boedeker C."/>
            <person name="Pinto D."/>
            <person name="Vollmers J."/>
            <person name="Rivas-Marin E."/>
            <person name="Kohn T."/>
            <person name="Peeters S.H."/>
            <person name="Heuer A."/>
            <person name="Rast P."/>
            <person name="Oberbeckmann S."/>
            <person name="Bunk B."/>
            <person name="Jeske O."/>
            <person name="Meyerdierks A."/>
            <person name="Storesund J.E."/>
            <person name="Kallscheuer N."/>
            <person name="Luecker S."/>
            <person name="Lage O.M."/>
            <person name="Pohl T."/>
            <person name="Merkel B.J."/>
            <person name="Hornburger P."/>
            <person name="Mueller R.-W."/>
            <person name="Bruemmer F."/>
            <person name="Labrenz M."/>
            <person name="Spormann A.M."/>
            <person name="Op den Camp H."/>
            <person name="Overmann J."/>
            <person name="Amann R."/>
            <person name="Jetten M.S.M."/>
            <person name="Mascher T."/>
            <person name="Medema M.H."/>
            <person name="Devos D.P."/>
            <person name="Kaster A.-K."/>
            <person name="Ovreas L."/>
            <person name="Rohde M."/>
            <person name="Galperin M.Y."/>
            <person name="Jogler C."/>
        </authorList>
    </citation>
    <scope>NUCLEOTIDE SEQUENCE [LARGE SCALE GENOMIC DNA]</scope>
    <source>
        <strain evidence="6 7">Pla175</strain>
    </source>
</reference>
<comment type="cofactor">
    <cofactor evidence="1">
        <name>Mg(2+)</name>
        <dbReference type="ChEBI" id="CHEBI:18420"/>
    </cofactor>
</comment>
<dbReference type="KEGG" id="pnd:Pla175_43290"/>
<feature type="domain" description="Nudix hydrolase" evidence="5">
    <location>
        <begin position="9"/>
        <end position="134"/>
    </location>
</feature>
<evidence type="ECO:0000313" key="6">
    <source>
        <dbReference type="EMBL" id="QDU90916.1"/>
    </source>
</evidence>
<evidence type="ECO:0000313" key="7">
    <source>
        <dbReference type="Proteomes" id="UP000317429"/>
    </source>
</evidence>
<dbReference type="PROSITE" id="PS51462">
    <property type="entry name" value="NUDIX"/>
    <property type="match status" value="1"/>
</dbReference>
<accession>A0A518DHG6</accession>
<dbReference type="InterPro" id="IPR047198">
    <property type="entry name" value="DDP-like_NUDIX"/>
</dbReference>
<dbReference type="SUPFAM" id="SSF55811">
    <property type="entry name" value="Nudix"/>
    <property type="match status" value="1"/>
</dbReference>
<dbReference type="InterPro" id="IPR000086">
    <property type="entry name" value="NUDIX_hydrolase_dom"/>
</dbReference>
<dbReference type="RefSeq" id="WP_145290357.1">
    <property type="nucleotide sequence ID" value="NZ_CP036291.1"/>
</dbReference>
<keyword evidence="2" id="KW-0479">Metal-binding</keyword>
<dbReference type="PANTHER" id="PTHR12629">
    <property type="entry name" value="DIPHOSPHOINOSITOL POLYPHOSPHATE PHOSPHOHYDROLASE"/>
    <property type="match status" value="1"/>
</dbReference>
<dbReference type="PANTHER" id="PTHR12629:SF0">
    <property type="entry name" value="DIPHOSPHOINOSITOL-POLYPHOSPHATE DIPHOSPHATASE"/>
    <property type="match status" value="1"/>
</dbReference>
<dbReference type="GO" id="GO:0046872">
    <property type="term" value="F:metal ion binding"/>
    <property type="evidence" value="ECO:0007669"/>
    <property type="project" value="UniProtKB-KW"/>
</dbReference>
<evidence type="ECO:0000256" key="1">
    <source>
        <dbReference type="ARBA" id="ARBA00001946"/>
    </source>
</evidence>
<evidence type="ECO:0000259" key="5">
    <source>
        <dbReference type="PROSITE" id="PS51462"/>
    </source>
</evidence>
<dbReference type="GO" id="GO:0016462">
    <property type="term" value="F:pyrophosphatase activity"/>
    <property type="evidence" value="ECO:0007669"/>
    <property type="project" value="InterPro"/>
</dbReference>
<dbReference type="CDD" id="cd04666">
    <property type="entry name" value="NUDIX_DIPP2_like_Nudt4"/>
    <property type="match status" value="1"/>
</dbReference>